<reference evidence="2 3" key="1">
    <citation type="journal article" date="2017" name="Mol. Biol. Evol.">
        <title>The 4-celled Tetrabaena socialis nuclear genome reveals the essential components for genetic control of cell number at the origin of multicellularity in the volvocine lineage.</title>
        <authorList>
            <person name="Featherston J."/>
            <person name="Arakaki Y."/>
            <person name="Hanschen E.R."/>
            <person name="Ferris P.J."/>
            <person name="Michod R.E."/>
            <person name="Olson B.J.S.C."/>
            <person name="Nozaki H."/>
            <person name="Durand P.M."/>
        </authorList>
    </citation>
    <scope>NUCLEOTIDE SEQUENCE [LARGE SCALE GENOMIC DNA]</scope>
    <source>
        <strain evidence="2 3">NIES-571</strain>
    </source>
</reference>
<evidence type="ECO:0000256" key="1">
    <source>
        <dbReference type="SAM" id="MobiDB-lite"/>
    </source>
</evidence>
<dbReference type="Proteomes" id="UP000236333">
    <property type="component" value="Unassembled WGS sequence"/>
</dbReference>
<dbReference type="EMBL" id="PGGS01001133">
    <property type="protein sequence ID" value="PNH00855.1"/>
    <property type="molecule type" value="Genomic_DNA"/>
</dbReference>
<gene>
    <name evidence="2" type="ORF">TSOC_013299</name>
</gene>
<sequence length="130" mass="13421">MVDKGGKQRSGSASCVPMTAPGSSQAMLMSCISRYDWLQRFVLQFEGNRSLALLPNYAFALPMAAHRRAQDQAQQQQQQQAGAAGAGGSGSGSAAVRAQPGASSSGQEGEEALAGGSSASPHRPPTWATR</sequence>
<evidence type="ECO:0000313" key="3">
    <source>
        <dbReference type="Proteomes" id="UP000236333"/>
    </source>
</evidence>
<feature type="region of interest" description="Disordered" evidence="1">
    <location>
        <begin position="66"/>
        <end position="130"/>
    </location>
</feature>
<proteinExistence type="predicted"/>
<feature type="compositionally biased region" description="Low complexity" evidence="1">
    <location>
        <begin position="71"/>
        <end position="83"/>
    </location>
</feature>
<name>A0A2J7ZKR0_9CHLO</name>
<evidence type="ECO:0000313" key="2">
    <source>
        <dbReference type="EMBL" id="PNH00855.1"/>
    </source>
</evidence>
<organism evidence="2 3">
    <name type="scientific">Tetrabaena socialis</name>
    <dbReference type="NCBI Taxonomy" id="47790"/>
    <lineage>
        <taxon>Eukaryota</taxon>
        <taxon>Viridiplantae</taxon>
        <taxon>Chlorophyta</taxon>
        <taxon>core chlorophytes</taxon>
        <taxon>Chlorophyceae</taxon>
        <taxon>CS clade</taxon>
        <taxon>Chlamydomonadales</taxon>
        <taxon>Tetrabaenaceae</taxon>
        <taxon>Tetrabaena</taxon>
    </lineage>
</organism>
<dbReference type="AlphaFoldDB" id="A0A2J7ZKR0"/>
<dbReference type="PROSITE" id="PS51257">
    <property type="entry name" value="PROKAR_LIPOPROTEIN"/>
    <property type="match status" value="1"/>
</dbReference>
<protein>
    <submittedName>
        <fullName evidence="2">Uncharacterized protein</fullName>
    </submittedName>
</protein>
<accession>A0A2J7ZKR0</accession>
<keyword evidence="3" id="KW-1185">Reference proteome</keyword>
<comment type="caution">
    <text evidence="2">The sequence shown here is derived from an EMBL/GenBank/DDBJ whole genome shotgun (WGS) entry which is preliminary data.</text>
</comment>